<dbReference type="EMBL" id="MPUH01000476">
    <property type="protein sequence ID" value="OMJ79334.1"/>
    <property type="molecule type" value="Genomic_DNA"/>
</dbReference>
<evidence type="ECO:0000313" key="1">
    <source>
        <dbReference type="EMBL" id="OMJ79334.1"/>
    </source>
</evidence>
<dbReference type="AlphaFoldDB" id="A0A1R2BRF2"/>
<gene>
    <name evidence="1" type="ORF">SteCoe_20676</name>
</gene>
<comment type="caution">
    <text evidence="1">The sequence shown here is derived from an EMBL/GenBank/DDBJ whole genome shotgun (WGS) entry which is preliminary data.</text>
</comment>
<organism evidence="1 2">
    <name type="scientific">Stentor coeruleus</name>
    <dbReference type="NCBI Taxonomy" id="5963"/>
    <lineage>
        <taxon>Eukaryota</taxon>
        <taxon>Sar</taxon>
        <taxon>Alveolata</taxon>
        <taxon>Ciliophora</taxon>
        <taxon>Postciliodesmatophora</taxon>
        <taxon>Heterotrichea</taxon>
        <taxon>Heterotrichida</taxon>
        <taxon>Stentoridae</taxon>
        <taxon>Stentor</taxon>
    </lineage>
</organism>
<name>A0A1R2BRF2_9CILI</name>
<keyword evidence="2" id="KW-1185">Reference proteome</keyword>
<sequence length="171" mass="19584">MALNPLLDHNCYPQLFPGEVITIIYLKVYGSLHLENNFRTRYPGTLFLTNARLVFVNQDLSQKQFNFALHLNLISSERLVQATPTVAFFEGRIVPYGNYLPAPGMFKFEMLQDPRPFHINICNFLSQIRRNPNQVATVNKSINTPLQPVVDNAFVDPSDPDIIYVIDQNKT</sequence>
<reference evidence="1 2" key="1">
    <citation type="submission" date="2016-11" db="EMBL/GenBank/DDBJ databases">
        <title>The macronuclear genome of Stentor coeruleus: a giant cell with tiny introns.</title>
        <authorList>
            <person name="Slabodnick M."/>
            <person name="Ruby J.G."/>
            <person name="Reiff S.B."/>
            <person name="Swart E.C."/>
            <person name="Gosai S."/>
            <person name="Prabakaran S."/>
            <person name="Witkowska E."/>
            <person name="Larue G.E."/>
            <person name="Fisher S."/>
            <person name="Freeman R.M."/>
            <person name="Gunawardena J."/>
            <person name="Chu W."/>
            <person name="Stover N.A."/>
            <person name="Gregory B.D."/>
            <person name="Nowacki M."/>
            <person name="Derisi J."/>
            <person name="Roy S.W."/>
            <person name="Marshall W.F."/>
            <person name="Sood P."/>
        </authorList>
    </citation>
    <scope>NUCLEOTIDE SEQUENCE [LARGE SCALE GENOMIC DNA]</scope>
    <source>
        <strain evidence="1">WM001</strain>
    </source>
</reference>
<dbReference type="Proteomes" id="UP000187209">
    <property type="component" value="Unassembled WGS sequence"/>
</dbReference>
<proteinExistence type="predicted"/>
<dbReference type="SUPFAM" id="SSF50729">
    <property type="entry name" value="PH domain-like"/>
    <property type="match status" value="1"/>
</dbReference>
<accession>A0A1R2BRF2</accession>
<protein>
    <recommendedName>
        <fullName evidence="3">GRAM domain-containing protein</fullName>
    </recommendedName>
</protein>
<evidence type="ECO:0000313" key="2">
    <source>
        <dbReference type="Proteomes" id="UP000187209"/>
    </source>
</evidence>
<evidence type="ECO:0008006" key="3">
    <source>
        <dbReference type="Google" id="ProtNLM"/>
    </source>
</evidence>